<dbReference type="Proteomes" id="UP000831534">
    <property type="component" value="Chromosome"/>
</dbReference>
<keyword evidence="2" id="KW-1185">Reference proteome</keyword>
<dbReference type="RefSeq" id="WP_156900892.1">
    <property type="nucleotide sequence ID" value="NZ_CP091521.1"/>
</dbReference>
<protein>
    <recommendedName>
        <fullName evidence="3">Lipoprotein</fullName>
    </recommendedName>
</protein>
<name>A0A8T9MVW6_9NEIS</name>
<proteinExistence type="predicted"/>
<evidence type="ECO:0000313" key="2">
    <source>
        <dbReference type="Proteomes" id="UP000831534"/>
    </source>
</evidence>
<dbReference type="AlphaFoldDB" id="A0A8T9MVW6"/>
<accession>A0A8T9MVW6</accession>
<reference evidence="1" key="1">
    <citation type="journal article" date="2022" name="Res Sq">
        <title>Evolution of multicellular longitudinally dividing oral cavity symbionts (Neisseriaceae).</title>
        <authorList>
            <person name="Nyongesa S."/>
            <person name="Weber P."/>
            <person name="Bernet E."/>
            <person name="Pullido F."/>
            <person name="Nieckarz M."/>
            <person name="Delaby M."/>
            <person name="Nieves C."/>
            <person name="Viehboeck T."/>
            <person name="Krause N."/>
            <person name="Rivera-Millot A."/>
            <person name="Nakamura A."/>
            <person name="Vischer N."/>
            <person name="VanNieuwenhze M."/>
            <person name="Brun Y."/>
            <person name="Cava F."/>
            <person name="Bulgheresi S."/>
            <person name="Veyrier F."/>
        </authorList>
    </citation>
    <scope>NUCLEOTIDE SEQUENCE</scope>
    <source>
        <strain evidence="1">17694</strain>
    </source>
</reference>
<dbReference type="EMBL" id="CP091521">
    <property type="protein sequence ID" value="UOP04043.1"/>
    <property type="molecule type" value="Genomic_DNA"/>
</dbReference>
<dbReference type="KEGG" id="ckh:LVJ77_06000"/>
<gene>
    <name evidence="1" type="ORF">LVJ77_06000</name>
</gene>
<evidence type="ECO:0008006" key="3">
    <source>
        <dbReference type="Google" id="ProtNLM"/>
    </source>
</evidence>
<sequence length="219" mass="25927">MKTIKLVCAIIFSFFLFSCKDNKDKHREPVPVAYDYNDEKNQDVYSKYMRAAKVDWIIFDSDKIRKTLGKQTIPDDIYGKIYIEKIEIRYQGILDNFRSKEEVVQYYGAKFSDKPCEKNNVQGLVCFEDNMAYRYYYLPNIEYDLSGESKFPSFLFSCGRTYSNCVGSQIFSRIPYNISIDIHFNNPSHIFYILDYVDKHFYDTLGVHLWQPLPNKKQA</sequence>
<dbReference type="PROSITE" id="PS51257">
    <property type="entry name" value="PROKAR_LIPOPROTEIN"/>
    <property type="match status" value="1"/>
</dbReference>
<evidence type="ECO:0000313" key="1">
    <source>
        <dbReference type="EMBL" id="UOP04043.1"/>
    </source>
</evidence>
<reference evidence="1" key="2">
    <citation type="submission" date="2024-09" db="EMBL/GenBank/DDBJ databases">
        <authorList>
            <person name="Veyrier F.J."/>
        </authorList>
    </citation>
    <scope>NUCLEOTIDE SEQUENCE</scope>
    <source>
        <strain evidence="1">17694</strain>
    </source>
</reference>
<organism evidence="1 2">
    <name type="scientific">Conchiformibius kuhniae</name>
    <dbReference type="NCBI Taxonomy" id="211502"/>
    <lineage>
        <taxon>Bacteria</taxon>
        <taxon>Pseudomonadati</taxon>
        <taxon>Pseudomonadota</taxon>
        <taxon>Betaproteobacteria</taxon>
        <taxon>Neisseriales</taxon>
        <taxon>Neisseriaceae</taxon>
        <taxon>Conchiformibius</taxon>
    </lineage>
</organism>